<reference evidence="3 4" key="1">
    <citation type="submission" date="2019-11" db="EMBL/GenBank/DDBJ databases">
        <title>Type strains purchased from KCTC, JCM and DSMZ.</title>
        <authorList>
            <person name="Lu H."/>
        </authorList>
    </citation>
    <scope>NUCLEOTIDE SEQUENCE [LARGE SCALE GENOMIC DNA]</scope>
    <source>
        <strain evidence="3 4">KCTC 42409</strain>
    </source>
</reference>
<dbReference type="OrthoDB" id="9922009at2"/>
<gene>
    <name evidence="3" type="ORF">GM668_01415</name>
</gene>
<dbReference type="Proteomes" id="UP000484015">
    <property type="component" value="Unassembled WGS sequence"/>
</dbReference>
<feature type="chain" id="PRO_5027047141" evidence="1">
    <location>
        <begin position="37"/>
        <end position="232"/>
    </location>
</feature>
<sequence>MLDVWKPNFPEGIMNKPAIRTIASTLFACFAITANATVIDFNNLAGTAAPNGYQGGSYTYFLNSSFSQGGYTFSSNNTQYWIGTAYSNSDYSDLPYNGTDYLLATNVTITSNTHQPFSLNSVDLGSWGSWFVRGYGSLPLLITGQHADGSTASATFSLTGINYNSVTGNDFERFTSGAAFKNLTSLRISSDSTYFTMDNLDIGASNVPEPGSLALLGLGMTGLLAARRRKQA</sequence>
<comment type="caution">
    <text evidence="3">The sequence shown here is derived from an EMBL/GenBank/DDBJ whole genome shotgun (WGS) entry which is preliminary data.</text>
</comment>
<dbReference type="Pfam" id="PF07589">
    <property type="entry name" value="PEP-CTERM"/>
    <property type="match status" value="1"/>
</dbReference>
<keyword evidence="1" id="KW-0732">Signal</keyword>
<dbReference type="NCBIfam" id="TIGR02595">
    <property type="entry name" value="PEP_CTERM"/>
    <property type="match status" value="1"/>
</dbReference>
<name>A0A6L6PTH9_9BURK</name>
<protein>
    <submittedName>
        <fullName evidence="3">PEP-CTERM sorting domain-containing protein</fullName>
    </submittedName>
</protein>
<evidence type="ECO:0000256" key="1">
    <source>
        <dbReference type="SAM" id="SignalP"/>
    </source>
</evidence>
<proteinExistence type="predicted"/>
<accession>A0A6L6PTH9</accession>
<dbReference type="EMBL" id="WNLA01000001">
    <property type="protein sequence ID" value="MTW00737.1"/>
    <property type="molecule type" value="Genomic_DNA"/>
</dbReference>
<feature type="signal peptide" evidence="1">
    <location>
        <begin position="1"/>
        <end position="36"/>
    </location>
</feature>
<dbReference type="AlphaFoldDB" id="A0A6L6PTH9"/>
<keyword evidence="4" id="KW-1185">Reference proteome</keyword>
<evidence type="ECO:0000313" key="3">
    <source>
        <dbReference type="EMBL" id="MTW00737.1"/>
    </source>
</evidence>
<dbReference type="InterPro" id="IPR013424">
    <property type="entry name" value="Ice-binding_C"/>
</dbReference>
<organism evidence="3 4">
    <name type="scientific">Pseudoduganella ginsengisoli</name>
    <dbReference type="NCBI Taxonomy" id="1462440"/>
    <lineage>
        <taxon>Bacteria</taxon>
        <taxon>Pseudomonadati</taxon>
        <taxon>Pseudomonadota</taxon>
        <taxon>Betaproteobacteria</taxon>
        <taxon>Burkholderiales</taxon>
        <taxon>Oxalobacteraceae</taxon>
        <taxon>Telluria group</taxon>
        <taxon>Pseudoduganella</taxon>
    </lineage>
</organism>
<evidence type="ECO:0000259" key="2">
    <source>
        <dbReference type="Pfam" id="PF07589"/>
    </source>
</evidence>
<evidence type="ECO:0000313" key="4">
    <source>
        <dbReference type="Proteomes" id="UP000484015"/>
    </source>
</evidence>
<feature type="domain" description="Ice-binding protein C-terminal" evidence="2">
    <location>
        <begin position="207"/>
        <end position="229"/>
    </location>
</feature>